<dbReference type="AlphaFoldDB" id="A0A0K2U772"/>
<reference evidence="6" key="1">
    <citation type="submission" date="2014-05" db="EMBL/GenBank/DDBJ databases">
        <authorList>
            <person name="Chronopoulou M."/>
        </authorList>
    </citation>
    <scope>NUCLEOTIDE SEQUENCE</scope>
    <source>
        <tissue evidence="6">Whole organism</tissue>
    </source>
</reference>
<name>A0A0K2U772_LEPSM</name>
<evidence type="ECO:0000256" key="1">
    <source>
        <dbReference type="ARBA" id="ARBA00004141"/>
    </source>
</evidence>
<evidence type="ECO:0000256" key="4">
    <source>
        <dbReference type="ARBA" id="ARBA00023136"/>
    </source>
</evidence>
<dbReference type="OrthoDB" id="5873721at2759"/>
<dbReference type="Pfam" id="PF10242">
    <property type="entry name" value="L_HMGIC_fpl"/>
    <property type="match status" value="1"/>
</dbReference>
<evidence type="ECO:0000313" key="6">
    <source>
        <dbReference type="EMBL" id="CDW34088.1"/>
    </source>
</evidence>
<dbReference type="PANTHER" id="PTHR12489:SF1">
    <property type="entry name" value="LP10272P"/>
    <property type="match status" value="1"/>
</dbReference>
<comment type="subcellular location">
    <subcellularLocation>
        <location evidence="1">Membrane</location>
        <topology evidence="1">Multi-pass membrane protein</topology>
    </subcellularLocation>
</comment>
<keyword evidence="2 5" id="KW-0812">Transmembrane</keyword>
<dbReference type="GO" id="GO:0007605">
    <property type="term" value="P:sensory perception of sound"/>
    <property type="evidence" value="ECO:0007669"/>
    <property type="project" value="TreeGrafter"/>
</dbReference>
<proteinExistence type="predicted"/>
<evidence type="ECO:0000256" key="5">
    <source>
        <dbReference type="SAM" id="Phobius"/>
    </source>
</evidence>
<accession>A0A0K2U772</accession>
<sequence length="169" mass="18361">QEGVDQAVVGLGSQGFCLAIGLVAFPAGWDDDEVRGICGSHSANYDLGGCGFRWAFILAIIVLFDILILGCLAFTLAHREIKLPPQESHYMNPASIYKGEINPGFVGDTQSIAGSRKSVNLQPVMMLPHPLHDVDGYSEFSHPRGRPMGGNPSTLYHRQYGSSIQNFQL</sequence>
<feature type="non-terminal residue" evidence="6">
    <location>
        <position position="1"/>
    </location>
</feature>
<protein>
    <submittedName>
        <fullName evidence="6">Uncharacterized protein</fullName>
    </submittedName>
</protein>
<dbReference type="EMBL" id="HACA01016727">
    <property type="protein sequence ID" value="CDW34088.1"/>
    <property type="molecule type" value="Transcribed_RNA"/>
</dbReference>
<evidence type="ECO:0000256" key="3">
    <source>
        <dbReference type="ARBA" id="ARBA00022989"/>
    </source>
</evidence>
<feature type="transmembrane region" description="Helical" evidence="5">
    <location>
        <begin position="54"/>
        <end position="77"/>
    </location>
</feature>
<organism evidence="6">
    <name type="scientific">Lepeophtheirus salmonis</name>
    <name type="common">Salmon louse</name>
    <name type="synonym">Caligus salmonis</name>
    <dbReference type="NCBI Taxonomy" id="72036"/>
    <lineage>
        <taxon>Eukaryota</taxon>
        <taxon>Metazoa</taxon>
        <taxon>Ecdysozoa</taxon>
        <taxon>Arthropoda</taxon>
        <taxon>Crustacea</taxon>
        <taxon>Multicrustacea</taxon>
        <taxon>Hexanauplia</taxon>
        <taxon>Copepoda</taxon>
        <taxon>Siphonostomatoida</taxon>
        <taxon>Caligidae</taxon>
        <taxon>Lepeophtheirus</taxon>
    </lineage>
</organism>
<dbReference type="EMBL" id="HACA01016729">
    <property type="protein sequence ID" value="CDW34090.1"/>
    <property type="molecule type" value="Transcribed_RNA"/>
</dbReference>
<dbReference type="GO" id="GO:0005886">
    <property type="term" value="C:plasma membrane"/>
    <property type="evidence" value="ECO:0007669"/>
    <property type="project" value="TreeGrafter"/>
</dbReference>
<dbReference type="InterPro" id="IPR019372">
    <property type="entry name" value="LHFPL"/>
</dbReference>
<dbReference type="PANTHER" id="PTHR12489">
    <property type="entry name" value="LIPOMA HMGIC FUSION PARTNER-LIKE PROTEIN"/>
    <property type="match status" value="1"/>
</dbReference>
<keyword evidence="4 5" id="KW-0472">Membrane</keyword>
<keyword evidence="3 5" id="KW-1133">Transmembrane helix</keyword>
<evidence type="ECO:0000256" key="2">
    <source>
        <dbReference type="ARBA" id="ARBA00022692"/>
    </source>
</evidence>